<protein>
    <submittedName>
        <fullName evidence="1">Uncharacterized protein</fullName>
    </submittedName>
</protein>
<evidence type="ECO:0000313" key="2">
    <source>
        <dbReference type="Proteomes" id="UP000198304"/>
    </source>
</evidence>
<keyword evidence="2" id="KW-1185">Reference proteome</keyword>
<dbReference type="AlphaFoldDB" id="A0A239AJP0"/>
<proteinExistence type="predicted"/>
<name>A0A239AJP0_9FIRM</name>
<reference evidence="1 2" key="1">
    <citation type="submission" date="2017-06" db="EMBL/GenBank/DDBJ databases">
        <authorList>
            <person name="Kim H.J."/>
            <person name="Triplett B.A."/>
        </authorList>
    </citation>
    <scope>NUCLEOTIDE SEQUENCE [LARGE SCALE GENOMIC DNA]</scope>
    <source>
        <strain evidence="1 2">SCA</strain>
    </source>
</reference>
<sequence length="41" mass="4556">MNQQAWNLAKQIADNSIDGRDYHELLGGGIELIEKEGENNA</sequence>
<accession>A0A239AJP0</accession>
<dbReference type="Proteomes" id="UP000198304">
    <property type="component" value="Unassembled WGS sequence"/>
</dbReference>
<gene>
    <name evidence="1" type="ORF">SAMN05446037_100294</name>
</gene>
<evidence type="ECO:0000313" key="1">
    <source>
        <dbReference type="EMBL" id="SNR95887.1"/>
    </source>
</evidence>
<organism evidence="1 2">
    <name type="scientific">Anaerovirgula multivorans</name>
    <dbReference type="NCBI Taxonomy" id="312168"/>
    <lineage>
        <taxon>Bacteria</taxon>
        <taxon>Bacillati</taxon>
        <taxon>Bacillota</taxon>
        <taxon>Clostridia</taxon>
        <taxon>Peptostreptococcales</taxon>
        <taxon>Natronincolaceae</taxon>
        <taxon>Anaerovirgula</taxon>
    </lineage>
</organism>
<dbReference type="EMBL" id="FZOJ01000002">
    <property type="protein sequence ID" value="SNR95887.1"/>
    <property type="molecule type" value="Genomic_DNA"/>
</dbReference>
<dbReference type="RefSeq" id="WP_278277801.1">
    <property type="nucleotide sequence ID" value="NZ_FZOJ01000002.1"/>
</dbReference>